<name>A0A645HE36_9ZZZZ</name>
<feature type="region of interest" description="Disordered" evidence="1">
    <location>
        <begin position="79"/>
        <end position="109"/>
    </location>
</feature>
<gene>
    <name evidence="2" type="ORF">SDC9_184813</name>
</gene>
<proteinExistence type="predicted"/>
<protein>
    <submittedName>
        <fullName evidence="2">Uncharacterized protein</fullName>
    </submittedName>
</protein>
<dbReference type="EMBL" id="VSSQ01091868">
    <property type="protein sequence ID" value="MPN37297.1"/>
    <property type="molecule type" value="Genomic_DNA"/>
</dbReference>
<comment type="caution">
    <text evidence="2">The sequence shown here is derived from an EMBL/GenBank/DDBJ whole genome shotgun (WGS) entry which is preliminary data.</text>
</comment>
<evidence type="ECO:0000313" key="2">
    <source>
        <dbReference type="EMBL" id="MPN37297.1"/>
    </source>
</evidence>
<accession>A0A645HE36</accession>
<sequence>MVDIGYSAVGYDAAHVFKVFPVRHHHNGSPAQRRTGQQDLALTIVTSVDILNPQGCIVPVHNPVAQEFAFRNAMPAQVGQKDAEALPQPETQDLAEIPFPAGREAVTAD</sequence>
<dbReference type="AlphaFoldDB" id="A0A645HE36"/>
<organism evidence="2">
    <name type="scientific">bioreactor metagenome</name>
    <dbReference type="NCBI Taxonomy" id="1076179"/>
    <lineage>
        <taxon>unclassified sequences</taxon>
        <taxon>metagenomes</taxon>
        <taxon>ecological metagenomes</taxon>
    </lineage>
</organism>
<reference evidence="2" key="1">
    <citation type="submission" date="2019-08" db="EMBL/GenBank/DDBJ databases">
        <authorList>
            <person name="Kucharzyk K."/>
            <person name="Murdoch R.W."/>
            <person name="Higgins S."/>
            <person name="Loffler F."/>
        </authorList>
    </citation>
    <scope>NUCLEOTIDE SEQUENCE</scope>
</reference>
<evidence type="ECO:0000256" key="1">
    <source>
        <dbReference type="SAM" id="MobiDB-lite"/>
    </source>
</evidence>